<name>A0A811MXL6_9POAL</name>
<reference evidence="7" key="1">
    <citation type="submission" date="2020-10" db="EMBL/GenBank/DDBJ databases">
        <authorList>
            <person name="Han B."/>
            <person name="Lu T."/>
            <person name="Zhao Q."/>
            <person name="Huang X."/>
            <person name="Zhao Y."/>
        </authorList>
    </citation>
    <scope>NUCLEOTIDE SEQUENCE</scope>
</reference>
<keyword evidence="1" id="KW-0479">Metal-binding</keyword>
<keyword evidence="8" id="KW-1185">Reference proteome</keyword>
<dbReference type="PROSITE" id="PS50966">
    <property type="entry name" value="ZF_SWIM"/>
    <property type="match status" value="1"/>
</dbReference>
<keyword evidence="3" id="KW-0862">Zinc</keyword>
<protein>
    <recommendedName>
        <fullName evidence="6">SWIM-type domain-containing protein</fullName>
    </recommendedName>
</protein>
<keyword evidence="2 4" id="KW-0863">Zinc-finger</keyword>
<dbReference type="EMBL" id="CAJGYO010000002">
    <property type="protein sequence ID" value="CAD6214162.1"/>
    <property type="molecule type" value="Genomic_DNA"/>
</dbReference>
<dbReference type="SMART" id="SM00575">
    <property type="entry name" value="ZnF_PMZ"/>
    <property type="match status" value="1"/>
</dbReference>
<dbReference type="PANTHER" id="PTHR31973:SF188">
    <property type="entry name" value="POLYPROTEIN, PUTATIVE-RELATED"/>
    <property type="match status" value="1"/>
</dbReference>
<evidence type="ECO:0000256" key="2">
    <source>
        <dbReference type="ARBA" id="ARBA00022771"/>
    </source>
</evidence>
<comment type="caution">
    <text evidence="7">The sequence shown here is derived from an EMBL/GenBank/DDBJ whole genome shotgun (WGS) entry which is preliminary data.</text>
</comment>
<gene>
    <name evidence="7" type="ORF">NCGR_LOCUS9613</name>
</gene>
<dbReference type="Proteomes" id="UP000604825">
    <property type="component" value="Unassembled WGS sequence"/>
</dbReference>
<feature type="domain" description="SWIM-type" evidence="6">
    <location>
        <begin position="443"/>
        <end position="477"/>
    </location>
</feature>
<organism evidence="7 8">
    <name type="scientific">Miscanthus lutarioriparius</name>
    <dbReference type="NCBI Taxonomy" id="422564"/>
    <lineage>
        <taxon>Eukaryota</taxon>
        <taxon>Viridiplantae</taxon>
        <taxon>Streptophyta</taxon>
        <taxon>Embryophyta</taxon>
        <taxon>Tracheophyta</taxon>
        <taxon>Spermatophyta</taxon>
        <taxon>Magnoliopsida</taxon>
        <taxon>Liliopsida</taxon>
        <taxon>Poales</taxon>
        <taxon>Poaceae</taxon>
        <taxon>PACMAD clade</taxon>
        <taxon>Panicoideae</taxon>
        <taxon>Andropogonodae</taxon>
        <taxon>Andropogoneae</taxon>
        <taxon>Saccharinae</taxon>
        <taxon>Miscanthus</taxon>
    </lineage>
</organism>
<feature type="compositionally biased region" description="Polar residues" evidence="5">
    <location>
        <begin position="568"/>
        <end position="584"/>
    </location>
</feature>
<dbReference type="Pfam" id="PF04434">
    <property type="entry name" value="SWIM"/>
    <property type="match status" value="1"/>
</dbReference>
<feature type="compositionally biased region" description="Polar residues" evidence="5">
    <location>
        <begin position="136"/>
        <end position="148"/>
    </location>
</feature>
<accession>A0A811MXL6</accession>
<evidence type="ECO:0000256" key="5">
    <source>
        <dbReference type="SAM" id="MobiDB-lite"/>
    </source>
</evidence>
<evidence type="ECO:0000259" key="6">
    <source>
        <dbReference type="PROSITE" id="PS50966"/>
    </source>
</evidence>
<dbReference type="AlphaFoldDB" id="A0A811MXL6"/>
<dbReference type="InterPro" id="IPR007527">
    <property type="entry name" value="Znf_SWIM"/>
</dbReference>
<feature type="compositionally biased region" description="Acidic residues" evidence="5">
    <location>
        <begin position="190"/>
        <end position="203"/>
    </location>
</feature>
<proteinExistence type="predicted"/>
<dbReference type="OrthoDB" id="679733at2759"/>
<dbReference type="GO" id="GO:0008270">
    <property type="term" value="F:zinc ion binding"/>
    <property type="evidence" value="ECO:0007669"/>
    <property type="project" value="UniProtKB-KW"/>
</dbReference>
<feature type="compositionally biased region" description="Acidic residues" evidence="5">
    <location>
        <begin position="149"/>
        <end position="170"/>
    </location>
</feature>
<evidence type="ECO:0000256" key="3">
    <source>
        <dbReference type="ARBA" id="ARBA00022833"/>
    </source>
</evidence>
<dbReference type="InterPro" id="IPR006564">
    <property type="entry name" value="Znf_PMZ"/>
</dbReference>
<evidence type="ECO:0000313" key="7">
    <source>
        <dbReference type="EMBL" id="CAD6214162.1"/>
    </source>
</evidence>
<evidence type="ECO:0000256" key="1">
    <source>
        <dbReference type="ARBA" id="ARBA00022723"/>
    </source>
</evidence>
<feature type="region of interest" description="Disordered" evidence="5">
    <location>
        <begin position="568"/>
        <end position="593"/>
    </location>
</feature>
<evidence type="ECO:0000256" key="4">
    <source>
        <dbReference type="PROSITE-ProRule" id="PRU00325"/>
    </source>
</evidence>
<sequence length="593" mass="68096">MEEQRWFQQTLTIIYYWVFLPNLPDNAPKSWQQGKTLPTKVVDDIHSFGLLQLVDFVAEHCMWGSKQYIILWRDLENDSFEMKTDEHLLEWFVLNVDKGVACINVQINDFEGPLQFLPTKRRCHLNVRSRIHLIEGSTNEGAPTNEGATNDDDERGGDDDEGVGDEEVGDDDKGIFSDNSYDTDLGASSDSDDDCSDPEFDPDGEILDDVDEYDALMFSYDPDDPCIDVNMVFPNVDQCKSAVTHHAILYDHAFKIVKKDQERFRAICKRADKGCLVISTDAGKGIEVAVEDNMKKSYSGTLYGKNMWAAAKSFTTDKFNFFMRNIEEKDPNALEWLDENHPYIWSRSKFSEDCKVDYINNNLSKSFNSWVSKTKEHQIVEIHDKIRQMIIEKFVLRSKNARKMSGKIIPDIIKDLNAKSKAIKDHDVLICGPGKVEVTVNRFRHAINLELKTCTCRAWQVTGKPCSHALDFIVKLSREVQIDGFVHEYFSIERLRKAYVGTFIPMTSKDLWPCVDLGYKIHKPKLRRKPRRPKKSRFKAYDEVNSSKKRRLCSECHELGHLAKTCQGGLTASQKRRLNSSQHGSQEDNNDPM</sequence>
<feature type="region of interest" description="Disordered" evidence="5">
    <location>
        <begin position="135"/>
        <end position="203"/>
    </location>
</feature>
<dbReference type="PANTHER" id="PTHR31973">
    <property type="entry name" value="POLYPROTEIN, PUTATIVE-RELATED"/>
    <property type="match status" value="1"/>
</dbReference>
<evidence type="ECO:0000313" key="8">
    <source>
        <dbReference type="Proteomes" id="UP000604825"/>
    </source>
</evidence>